<evidence type="ECO:0000313" key="2">
    <source>
        <dbReference type="Proteomes" id="UP000758603"/>
    </source>
</evidence>
<accession>A0A9P8UBS1</accession>
<reference evidence="1" key="1">
    <citation type="journal article" date="2021" name="Nat. Commun.">
        <title>Genetic determinants of endophytism in the Arabidopsis root mycobiome.</title>
        <authorList>
            <person name="Mesny F."/>
            <person name="Miyauchi S."/>
            <person name="Thiergart T."/>
            <person name="Pickel B."/>
            <person name="Atanasova L."/>
            <person name="Karlsson M."/>
            <person name="Huettel B."/>
            <person name="Barry K.W."/>
            <person name="Haridas S."/>
            <person name="Chen C."/>
            <person name="Bauer D."/>
            <person name="Andreopoulos W."/>
            <person name="Pangilinan J."/>
            <person name="LaButti K."/>
            <person name="Riley R."/>
            <person name="Lipzen A."/>
            <person name="Clum A."/>
            <person name="Drula E."/>
            <person name="Henrissat B."/>
            <person name="Kohler A."/>
            <person name="Grigoriev I.V."/>
            <person name="Martin F.M."/>
            <person name="Hacquard S."/>
        </authorList>
    </citation>
    <scope>NUCLEOTIDE SEQUENCE</scope>
    <source>
        <strain evidence="1">MPI-SDFR-AT-0073</strain>
    </source>
</reference>
<dbReference type="Proteomes" id="UP000758603">
    <property type="component" value="Unassembled WGS sequence"/>
</dbReference>
<keyword evidence="2" id="KW-1185">Reference proteome</keyword>
<comment type="caution">
    <text evidence="1">The sequence shown here is derived from an EMBL/GenBank/DDBJ whole genome shotgun (WGS) entry which is preliminary data.</text>
</comment>
<dbReference type="AlphaFoldDB" id="A0A9P8UBS1"/>
<proteinExistence type="predicted"/>
<gene>
    <name evidence="1" type="ORF">BKA67DRAFT_104256</name>
</gene>
<dbReference type="RefSeq" id="XP_045952971.1">
    <property type="nucleotide sequence ID" value="XM_046094844.1"/>
</dbReference>
<name>A0A9P8UBS1_9PEZI</name>
<dbReference type="EMBL" id="JAGPXC010000010">
    <property type="protein sequence ID" value="KAH6646457.1"/>
    <property type="molecule type" value="Genomic_DNA"/>
</dbReference>
<organism evidence="1 2">
    <name type="scientific">Truncatella angustata</name>
    <dbReference type="NCBI Taxonomy" id="152316"/>
    <lineage>
        <taxon>Eukaryota</taxon>
        <taxon>Fungi</taxon>
        <taxon>Dikarya</taxon>
        <taxon>Ascomycota</taxon>
        <taxon>Pezizomycotina</taxon>
        <taxon>Sordariomycetes</taxon>
        <taxon>Xylariomycetidae</taxon>
        <taxon>Amphisphaeriales</taxon>
        <taxon>Sporocadaceae</taxon>
        <taxon>Truncatella</taxon>
    </lineage>
</organism>
<dbReference type="GeneID" id="70123737"/>
<evidence type="ECO:0000313" key="1">
    <source>
        <dbReference type="EMBL" id="KAH6646457.1"/>
    </source>
</evidence>
<protein>
    <submittedName>
        <fullName evidence="1">Uncharacterized protein</fullName>
    </submittedName>
</protein>
<sequence length="172" mass="19112">MIGSPWSCPFVRERATDPGVYAGYIHLLWSTDPVQHDALRGCQFIFRYTSTFAASRNLSAIHCDLIITGGSRPKPPQRAGCKHRRIYSTKILQRACLRSSCCPCIPNHGASYFPIPLGSSNPPGINILLCWHFQRNGVVLNVKLQQSSYLASSLYSASEALPIVVRPSRPFH</sequence>